<comment type="caution">
    <text evidence="2">The sequence shown here is derived from an EMBL/GenBank/DDBJ whole genome shotgun (WGS) entry which is preliminary data.</text>
</comment>
<dbReference type="EMBL" id="CAJPUY010000001">
    <property type="protein sequence ID" value="CAG2126955.1"/>
    <property type="molecule type" value="Genomic_DNA"/>
</dbReference>
<reference evidence="2" key="1">
    <citation type="submission" date="2021-03" db="EMBL/GenBank/DDBJ databases">
        <authorList>
            <person name="Peeters C."/>
        </authorList>
    </citation>
    <scope>NUCLEOTIDE SEQUENCE</scope>
    <source>
        <strain evidence="2">LMG 31506</strain>
    </source>
</reference>
<keyword evidence="1" id="KW-0732">Signal</keyword>
<evidence type="ECO:0000313" key="2">
    <source>
        <dbReference type="EMBL" id="CAG2126955.1"/>
    </source>
</evidence>
<feature type="signal peptide" evidence="1">
    <location>
        <begin position="1"/>
        <end position="22"/>
    </location>
</feature>
<keyword evidence="3" id="KW-1185">Reference proteome</keyword>
<name>A0A916N1F5_9BURK</name>
<dbReference type="Proteomes" id="UP000672934">
    <property type="component" value="Unassembled WGS sequence"/>
</dbReference>
<proteinExistence type="predicted"/>
<evidence type="ECO:0000256" key="1">
    <source>
        <dbReference type="SAM" id="SignalP"/>
    </source>
</evidence>
<protein>
    <submittedName>
        <fullName evidence="2">Uncharacterized protein</fullName>
    </submittedName>
</protein>
<sequence>MVIAMKKLVWIAALAAATSAGAEDAYVYPFDDMRVGETVRTPFPTVLYLHKKCDLPLVGADHMRFYAAYHGAWDTGCWVRNLRGDAVIVVPKMPTRTIPLDALARADVQKDGTMTIKAMPARGR</sequence>
<evidence type="ECO:0000313" key="3">
    <source>
        <dbReference type="Proteomes" id="UP000672934"/>
    </source>
</evidence>
<accession>A0A916N1F5</accession>
<feature type="chain" id="PRO_5036758510" evidence="1">
    <location>
        <begin position="23"/>
        <end position="124"/>
    </location>
</feature>
<gene>
    <name evidence="2" type="ORF">LMG31506_00256</name>
</gene>
<organism evidence="2 3">
    <name type="scientific">Cupriavidus yeoncheonensis</name>
    <dbReference type="NCBI Taxonomy" id="1462994"/>
    <lineage>
        <taxon>Bacteria</taxon>
        <taxon>Pseudomonadati</taxon>
        <taxon>Pseudomonadota</taxon>
        <taxon>Betaproteobacteria</taxon>
        <taxon>Burkholderiales</taxon>
        <taxon>Burkholderiaceae</taxon>
        <taxon>Cupriavidus</taxon>
    </lineage>
</organism>
<dbReference type="AlphaFoldDB" id="A0A916N1F5"/>